<gene>
    <name evidence="2" type="ORF">Taro_050903</name>
</gene>
<dbReference type="Proteomes" id="UP000652761">
    <property type="component" value="Unassembled WGS sequence"/>
</dbReference>
<proteinExistence type="predicted"/>
<evidence type="ECO:0000256" key="1">
    <source>
        <dbReference type="SAM" id="MobiDB-lite"/>
    </source>
</evidence>
<organism evidence="2 3">
    <name type="scientific">Colocasia esculenta</name>
    <name type="common">Wild taro</name>
    <name type="synonym">Arum esculentum</name>
    <dbReference type="NCBI Taxonomy" id="4460"/>
    <lineage>
        <taxon>Eukaryota</taxon>
        <taxon>Viridiplantae</taxon>
        <taxon>Streptophyta</taxon>
        <taxon>Embryophyta</taxon>
        <taxon>Tracheophyta</taxon>
        <taxon>Spermatophyta</taxon>
        <taxon>Magnoliopsida</taxon>
        <taxon>Liliopsida</taxon>
        <taxon>Araceae</taxon>
        <taxon>Aroideae</taxon>
        <taxon>Colocasieae</taxon>
        <taxon>Colocasia</taxon>
    </lineage>
</organism>
<protein>
    <submittedName>
        <fullName evidence="2">Uncharacterized protein</fullName>
    </submittedName>
</protein>
<feature type="region of interest" description="Disordered" evidence="1">
    <location>
        <begin position="93"/>
        <end position="129"/>
    </location>
</feature>
<dbReference type="EMBL" id="NMUH01007848">
    <property type="protein sequence ID" value="MQM17921.1"/>
    <property type="molecule type" value="Genomic_DNA"/>
</dbReference>
<comment type="caution">
    <text evidence="2">The sequence shown here is derived from an EMBL/GenBank/DDBJ whole genome shotgun (WGS) entry which is preliminary data.</text>
</comment>
<dbReference type="AlphaFoldDB" id="A0A843XFA5"/>
<feature type="region of interest" description="Disordered" evidence="1">
    <location>
        <begin position="14"/>
        <end position="41"/>
    </location>
</feature>
<evidence type="ECO:0000313" key="3">
    <source>
        <dbReference type="Proteomes" id="UP000652761"/>
    </source>
</evidence>
<accession>A0A843XFA5</accession>
<keyword evidence="3" id="KW-1185">Reference proteome</keyword>
<reference evidence="2" key="1">
    <citation type="submission" date="2017-07" db="EMBL/GenBank/DDBJ databases">
        <title>Taro Niue Genome Assembly and Annotation.</title>
        <authorList>
            <person name="Atibalentja N."/>
            <person name="Keating K."/>
            <person name="Fields C.J."/>
        </authorList>
    </citation>
    <scope>NUCLEOTIDE SEQUENCE</scope>
    <source>
        <strain evidence="2">Niue_2</strain>
        <tissue evidence="2">Leaf</tissue>
    </source>
</reference>
<name>A0A843XFA5_COLES</name>
<sequence length="129" mass="13773">MAVLPKACRNPCTSGAAAAVRERNPGAGPEISESGPGPTGSECRFGIGASRAVPITGRGNIHVLPKWCENWCTSTHAPRWHFGRPTRNFARLASSRPARRRVGIRTNREPLPPSGSGIRAPDWKSPSPA</sequence>
<evidence type="ECO:0000313" key="2">
    <source>
        <dbReference type="EMBL" id="MQM17921.1"/>
    </source>
</evidence>